<reference evidence="1" key="1">
    <citation type="submission" date="2020-03" db="EMBL/GenBank/DDBJ databases">
        <authorList>
            <person name="Weist P."/>
        </authorList>
    </citation>
    <scope>NUCLEOTIDE SEQUENCE</scope>
</reference>
<accession>A0A9N7V788</accession>
<protein>
    <submittedName>
        <fullName evidence="1">Uncharacterized protein</fullName>
    </submittedName>
</protein>
<evidence type="ECO:0000313" key="1">
    <source>
        <dbReference type="EMBL" id="CAB1443962.1"/>
    </source>
</evidence>
<dbReference type="AlphaFoldDB" id="A0A9N7V788"/>
<gene>
    <name evidence="1" type="ORF">PLEPLA_LOCUS31678</name>
</gene>
<organism evidence="1 2">
    <name type="scientific">Pleuronectes platessa</name>
    <name type="common">European plaice</name>
    <dbReference type="NCBI Taxonomy" id="8262"/>
    <lineage>
        <taxon>Eukaryota</taxon>
        <taxon>Metazoa</taxon>
        <taxon>Chordata</taxon>
        <taxon>Craniata</taxon>
        <taxon>Vertebrata</taxon>
        <taxon>Euteleostomi</taxon>
        <taxon>Actinopterygii</taxon>
        <taxon>Neopterygii</taxon>
        <taxon>Teleostei</taxon>
        <taxon>Neoteleostei</taxon>
        <taxon>Acanthomorphata</taxon>
        <taxon>Carangaria</taxon>
        <taxon>Pleuronectiformes</taxon>
        <taxon>Pleuronectoidei</taxon>
        <taxon>Pleuronectidae</taxon>
        <taxon>Pleuronectes</taxon>
    </lineage>
</organism>
<proteinExistence type="predicted"/>
<dbReference type="Proteomes" id="UP001153269">
    <property type="component" value="Unassembled WGS sequence"/>
</dbReference>
<comment type="caution">
    <text evidence="1">The sequence shown here is derived from an EMBL/GenBank/DDBJ whole genome shotgun (WGS) entry which is preliminary data.</text>
</comment>
<name>A0A9N7V788_PLEPL</name>
<sequence>MNYFEASVYFKSRCESFGVRVRVTVTSGFLSCAGRGDGRGLQGPCLQLDAGLRPVRMLETFQHECRFTSQDISRPVTSMGSEEE</sequence>
<dbReference type="EMBL" id="CADEAL010003235">
    <property type="protein sequence ID" value="CAB1443962.1"/>
    <property type="molecule type" value="Genomic_DNA"/>
</dbReference>
<keyword evidence="2" id="KW-1185">Reference proteome</keyword>
<evidence type="ECO:0000313" key="2">
    <source>
        <dbReference type="Proteomes" id="UP001153269"/>
    </source>
</evidence>